<evidence type="ECO:0000313" key="10">
    <source>
        <dbReference type="EnsemblMetazoa" id="CLYHEMP016521.1"/>
    </source>
</evidence>
<evidence type="ECO:0000256" key="4">
    <source>
        <dbReference type="ARBA" id="ARBA00023157"/>
    </source>
</evidence>
<dbReference type="PROSITE" id="PS00022">
    <property type="entry name" value="EGF_1"/>
    <property type="match status" value="1"/>
</dbReference>
<evidence type="ECO:0000256" key="6">
    <source>
        <dbReference type="SAM" id="Coils"/>
    </source>
</evidence>
<evidence type="ECO:0000256" key="5">
    <source>
        <dbReference type="PROSITE-ProRule" id="PRU00076"/>
    </source>
</evidence>
<feature type="compositionally biased region" description="Basic and acidic residues" evidence="7">
    <location>
        <begin position="265"/>
        <end position="274"/>
    </location>
</feature>
<sequence length="416" mass="47689">MQFHIFGLLLFQAVCFGCSEAGKTSKKDTQHTHMSGRHVCSRTKESFKYYPVERTLCIPKFITFLRPCTDRWGKKTKGMCTAYRQKYTKVIKTFYQKHKESKVEFSCCAGWKKVPGKKGCTQPTCKGNCNGNGLCTGPNKCACTPGWQGPSCQTDINECLKNNGKCQQKCINYRGTFKCQCDPGYILQKDGRSCKFCIKCSEEYQQLEKRMTNVEKETSTLKTENKKLKSEINHIDTTLQKQQDEIMVNALEHQNQLKSISKIQEKMKEDHEQQQSEQKPTQPAPYSPEPIKGQQETVPDKSSNEASLKVFDQGNVQEGLSAEDNEETKEEDEEEKKKDEKKEMGDKEMMEEAKKFMAQSPATYLIFNKLVEKLDMLEKRINKCSCATIAAQTNDIYSNDTSDLESYYTYDDSQKK</sequence>
<feature type="domain" description="EGF-like" evidence="9">
    <location>
        <begin position="121"/>
        <end position="153"/>
    </location>
</feature>
<evidence type="ECO:0000259" key="9">
    <source>
        <dbReference type="PROSITE" id="PS50026"/>
    </source>
</evidence>
<reference evidence="10" key="1">
    <citation type="submission" date="2021-01" db="UniProtKB">
        <authorList>
            <consortium name="EnsemblMetazoa"/>
        </authorList>
    </citation>
    <scope>IDENTIFICATION</scope>
</reference>
<dbReference type="InterPro" id="IPR000152">
    <property type="entry name" value="EGF-type_Asp/Asn_hydroxyl_site"/>
</dbReference>
<dbReference type="PANTHER" id="PTHR24050:SF28">
    <property type="entry name" value="UROMODULIN-LIKE"/>
    <property type="match status" value="1"/>
</dbReference>
<feature type="signal peptide" evidence="8">
    <location>
        <begin position="1"/>
        <end position="21"/>
    </location>
</feature>
<dbReference type="PROSITE" id="PS50026">
    <property type="entry name" value="EGF_3"/>
    <property type="match status" value="1"/>
</dbReference>
<keyword evidence="2 8" id="KW-0732">Signal</keyword>
<dbReference type="OrthoDB" id="5945417at2759"/>
<proteinExistence type="predicted"/>
<dbReference type="InterPro" id="IPR018097">
    <property type="entry name" value="EGF_Ca-bd_CS"/>
</dbReference>
<dbReference type="AlphaFoldDB" id="A0A7M5X3P7"/>
<evidence type="ECO:0000256" key="2">
    <source>
        <dbReference type="ARBA" id="ARBA00022729"/>
    </source>
</evidence>
<feature type="compositionally biased region" description="Basic and acidic residues" evidence="7">
    <location>
        <begin position="335"/>
        <end position="347"/>
    </location>
</feature>
<feature type="chain" id="PRO_5029653136" description="EGF-like domain-containing protein" evidence="8">
    <location>
        <begin position="22"/>
        <end position="416"/>
    </location>
</feature>
<feature type="compositionally biased region" description="Acidic residues" evidence="7">
    <location>
        <begin position="321"/>
        <end position="334"/>
    </location>
</feature>
<dbReference type="GO" id="GO:0005509">
    <property type="term" value="F:calcium ion binding"/>
    <property type="evidence" value="ECO:0007669"/>
    <property type="project" value="InterPro"/>
</dbReference>
<dbReference type="PROSITE" id="PS00010">
    <property type="entry name" value="ASX_HYDROXYL"/>
    <property type="match status" value="1"/>
</dbReference>
<dbReference type="SUPFAM" id="SSF57196">
    <property type="entry name" value="EGF/Laminin"/>
    <property type="match status" value="1"/>
</dbReference>
<dbReference type="InterPro" id="IPR052235">
    <property type="entry name" value="Nephronectin_domain"/>
</dbReference>
<evidence type="ECO:0000256" key="1">
    <source>
        <dbReference type="ARBA" id="ARBA00022536"/>
    </source>
</evidence>
<name>A0A7M5X3P7_9CNID</name>
<comment type="caution">
    <text evidence="5">Lacks conserved residue(s) required for the propagation of feature annotation.</text>
</comment>
<evidence type="ECO:0000256" key="8">
    <source>
        <dbReference type="SAM" id="SignalP"/>
    </source>
</evidence>
<dbReference type="CDD" id="cd00054">
    <property type="entry name" value="EGF_CA"/>
    <property type="match status" value="1"/>
</dbReference>
<dbReference type="PROSITE" id="PS01186">
    <property type="entry name" value="EGF_2"/>
    <property type="match status" value="2"/>
</dbReference>
<dbReference type="PROSITE" id="PS01187">
    <property type="entry name" value="EGF_CA"/>
    <property type="match status" value="1"/>
</dbReference>
<evidence type="ECO:0000256" key="3">
    <source>
        <dbReference type="ARBA" id="ARBA00022737"/>
    </source>
</evidence>
<protein>
    <recommendedName>
        <fullName evidence="9">EGF-like domain-containing protein</fullName>
    </recommendedName>
</protein>
<dbReference type="InterPro" id="IPR001881">
    <property type="entry name" value="EGF-like_Ca-bd_dom"/>
</dbReference>
<dbReference type="Gene3D" id="2.10.25.10">
    <property type="entry name" value="Laminin"/>
    <property type="match status" value="2"/>
</dbReference>
<keyword evidence="6" id="KW-0175">Coiled coil</keyword>
<keyword evidence="11" id="KW-1185">Reference proteome</keyword>
<dbReference type="Pfam" id="PF14670">
    <property type="entry name" value="FXa_inhibition"/>
    <property type="match status" value="1"/>
</dbReference>
<dbReference type="SMART" id="SM00181">
    <property type="entry name" value="EGF"/>
    <property type="match status" value="2"/>
</dbReference>
<feature type="region of interest" description="Disordered" evidence="7">
    <location>
        <begin position="265"/>
        <end position="347"/>
    </location>
</feature>
<evidence type="ECO:0000256" key="7">
    <source>
        <dbReference type="SAM" id="MobiDB-lite"/>
    </source>
</evidence>
<accession>A0A7M5X3P7</accession>
<keyword evidence="4 5" id="KW-1015">Disulfide bond</keyword>
<dbReference type="Proteomes" id="UP000594262">
    <property type="component" value="Unplaced"/>
</dbReference>
<organism evidence="10 11">
    <name type="scientific">Clytia hemisphaerica</name>
    <dbReference type="NCBI Taxonomy" id="252671"/>
    <lineage>
        <taxon>Eukaryota</taxon>
        <taxon>Metazoa</taxon>
        <taxon>Cnidaria</taxon>
        <taxon>Hydrozoa</taxon>
        <taxon>Hydroidolina</taxon>
        <taxon>Leptothecata</taxon>
        <taxon>Obeliida</taxon>
        <taxon>Clytiidae</taxon>
        <taxon>Clytia</taxon>
    </lineage>
</organism>
<dbReference type="InterPro" id="IPR000742">
    <property type="entry name" value="EGF"/>
</dbReference>
<feature type="disulfide bond" evidence="5">
    <location>
        <begin position="143"/>
        <end position="152"/>
    </location>
</feature>
<dbReference type="EnsemblMetazoa" id="CLYHEMT016521.1">
    <property type="protein sequence ID" value="CLYHEMP016521.1"/>
    <property type="gene ID" value="CLYHEMG016521"/>
</dbReference>
<keyword evidence="3" id="KW-0677">Repeat</keyword>
<dbReference type="SMART" id="SM00179">
    <property type="entry name" value="EGF_CA"/>
    <property type="match status" value="1"/>
</dbReference>
<dbReference type="PANTHER" id="PTHR24050">
    <property type="entry name" value="PA14 DOMAIN-CONTAINING PROTEIN"/>
    <property type="match status" value="1"/>
</dbReference>
<feature type="coiled-coil region" evidence="6">
    <location>
        <begin position="197"/>
        <end position="245"/>
    </location>
</feature>
<evidence type="ECO:0000313" key="11">
    <source>
        <dbReference type="Proteomes" id="UP000594262"/>
    </source>
</evidence>
<keyword evidence="1 5" id="KW-0245">EGF-like domain</keyword>
<feature type="disulfide bond" evidence="5">
    <location>
        <begin position="125"/>
        <end position="135"/>
    </location>
</feature>